<evidence type="ECO:0000313" key="3">
    <source>
        <dbReference type="Proteomes" id="UP000031338"/>
    </source>
</evidence>
<evidence type="ECO:0000313" key="2">
    <source>
        <dbReference type="EMBL" id="KHS42043.1"/>
    </source>
</evidence>
<dbReference type="STRING" id="48936.NJ75_04409"/>
<dbReference type="InterPro" id="IPR016040">
    <property type="entry name" value="NAD(P)-bd_dom"/>
</dbReference>
<reference evidence="2 3" key="1">
    <citation type="submission" date="2014-10" db="EMBL/GenBank/DDBJ databases">
        <title>Draft genome sequence of Novosphingobium subterraneum DSM 12447.</title>
        <authorList>
            <person name="Gan H.M."/>
            <person name="Gan H.Y."/>
            <person name="Savka M.A."/>
        </authorList>
    </citation>
    <scope>NUCLEOTIDE SEQUENCE [LARGE SCALE GENOMIC DNA]</scope>
    <source>
        <strain evidence="2 3">DSM 12447</strain>
    </source>
</reference>
<name>A0A0B8Z736_9SPHN</name>
<comment type="caution">
    <text evidence="2">The sequence shown here is derived from an EMBL/GenBank/DDBJ whole genome shotgun (WGS) entry which is preliminary data.</text>
</comment>
<dbReference type="InterPro" id="IPR036291">
    <property type="entry name" value="NAD(P)-bd_dom_sf"/>
</dbReference>
<dbReference type="RefSeq" id="WP_322788230.1">
    <property type="nucleotide sequence ID" value="NZ_JRVC01000033.1"/>
</dbReference>
<keyword evidence="3" id="KW-1185">Reference proteome</keyword>
<feature type="domain" description="NAD(P)-binding" evidence="1">
    <location>
        <begin position="50"/>
        <end position="158"/>
    </location>
</feature>
<sequence>MASQAPASTAAVLLGARNIGNPRDQGAGHIHWNAHLRMMLKEEKLLANMLVTGGVGFIGGNFVRYCSKQNPDDTIIVLDCLTYARNRSTIADVEQTDLVVGDIGDTALVEKLLREQGVATLVHFVAESHIDRSITGPDAFIETNVIGTSSLLKAARMFRPWDAHARPTLATRRAAQVVWRAQCLFTVEMQAPCRTRHNAGDHAPKTSHSGV</sequence>
<organism evidence="2 3">
    <name type="scientific">Novosphingobium subterraneum</name>
    <dbReference type="NCBI Taxonomy" id="48936"/>
    <lineage>
        <taxon>Bacteria</taxon>
        <taxon>Pseudomonadati</taxon>
        <taxon>Pseudomonadota</taxon>
        <taxon>Alphaproteobacteria</taxon>
        <taxon>Sphingomonadales</taxon>
        <taxon>Sphingomonadaceae</taxon>
        <taxon>Novosphingobium</taxon>
    </lineage>
</organism>
<protein>
    <submittedName>
        <fullName evidence="2">dTDP-glucose 4,6-dehydratase</fullName>
        <ecNumber evidence="2">4.2.1.46</ecNumber>
    </submittedName>
</protein>
<dbReference type="SUPFAM" id="SSF51735">
    <property type="entry name" value="NAD(P)-binding Rossmann-fold domains"/>
    <property type="match status" value="1"/>
</dbReference>
<keyword evidence="2" id="KW-0456">Lyase</keyword>
<dbReference type="AlphaFoldDB" id="A0A0B8Z736"/>
<evidence type="ECO:0000259" key="1">
    <source>
        <dbReference type="Pfam" id="PF16363"/>
    </source>
</evidence>
<dbReference type="GO" id="GO:0008460">
    <property type="term" value="F:dTDP-glucose 4,6-dehydratase activity"/>
    <property type="evidence" value="ECO:0007669"/>
    <property type="project" value="UniProtKB-EC"/>
</dbReference>
<dbReference type="EC" id="4.2.1.46" evidence="2"/>
<dbReference type="Pfam" id="PF16363">
    <property type="entry name" value="GDP_Man_Dehyd"/>
    <property type="match status" value="1"/>
</dbReference>
<proteinExistence type="predicted"/>
<accession>A0A0B8Z736</accession>
<dbReference type="EMBL" id="JRVC01000033">
    <property type="protein sequence ID" value="KHS42043.1"/>
    <property type="molecule type" value="Genomic_DNA"/>
</dbReference>
<dbReference type="Proteomes" id="UP000031338">
    <property type="component" value="Unassembled WGS sequence"/>
</dbReference>
<dbReference type="PANTHER" id="PTHR43000">
    <property type="entry name" value="DTDP-D-GLUCOSE 4,6-DEHYDRATASE-RELATED"/>
    <property type="match status" value="1"/>
</dbReference>
<dbReference type="Gene3D" id="3.40.50.720">
    <property type="entry name" value="NAD(P)-binding Rossmann-like Domain"/>
    <property type="match status" value="1"/>
</dbReference>
<dbReference type="PATRIC" id="fig|48936.3.peg.4446"/>
<gene>
    <name evidence="2" type="ORF">NJ75_04409</name>
</gene>